<evidence type="ECO:0000256" key="1">
    <source>
        <dbReference type="SAM" id="Coils"/>
    </source>
</evidence>
<dbReference type="Proteomes" id="UP001385809">
    <property type="component" value="Unassembled WGS sequence"/>
</dbReference>
<comment type="caution">
    <text evidence="2">The sequence shown here is derived from an EMBL/GenBank/DDBJ whole genome shotgun (WGS) entry which is preliminary data.</text>
</comment>
<evidence type="ECO:0000313" key="2">
    <source>
        <dbReference type="EMBL" id="MEJ2866353.1"/>
    </source>
</evidence>
<evidence type="ECO:0008006" key="4">
    <source>
        <dbReference type="Google" id="ProtNLM"/>
    </source>
</evidence>
<protein>
    <recommendedName>
        <fullName evidence="4">WXG100 family type VII secretion target</fullName>
    </recommendedName>
</protein>
<feature type="coiled-coil region" evidence="1">
    <location>
        <begin position="129"/>
        <end position="172"/>
    </location>
</feature>
<accession>A0ABU8MHC5</accession>
<dbReference type="EMBL" id="JBBEGN010000001">
    <property type="protein sequence ID" value="MEJ2866353.1"/>
    <property type="molecule type" value="Genomic_DNA"/>
</dbReference>
<reference evidence="2 3" key="1">
    <citation type="submission" date="2024-03" db="EMBL/GenBank/DDBJ databases">
        <title>Actinomycetospora sp. OC33-EN08, a novel actinomycete isolated from wild orchid (Aerides multiflora).</title>
        <authorList>
            <person name="Suriyachadkun C."/>
        </authorList>
    </citation>
    <scope>NUCLEOTIDE SEQUENCE [LARGE SCALE GENOMIC DNA]</scope>
    <source>
        <strain evidence="2 3">OC33-EN08</strain>
    </source>
</reference>
<keyword evidence="1" id="KW-0175">Coiled coil</keyword>
<organism evidence="2 3">
    <name type="scientific">Actinomycetospora aurantiaca</name>
    <dbReference type="NCBI Taxonomy" id="3129233"/>
    <lineage>
        <taxon>Bacteria</taxon>
        <taxon>Bacillati</taxon>
        <taxon>Actinomycetota</taxon>
        <taxon>Actinomycetes</taxon>
        <taxon>Pseudonocardiales</taxon>
        <taxon>Pseudonocardiaceae</taxon>
        <taxon>Actinomycetospora</taxon>
    </lineage>
</organism>
<dbReference type="RefSeq" id="WP_337692977.1">
    <property type="nucleotide sequence ID" value="NZ_JBBEGN010000001.1"/>
</dbReference>
<proteinExistence type="predicted"/>
<evidence type="ECO:0000313" key="3">
    <source>
        <dbReference type="Proteomes" id="UP001385809"/>
    </source>
</evidence>
<keyword evidence="3" id="KW-1185">Reference proteome</keyword>
<gene>
    <name evidence="2" type="ORF">WCD74_01165</name>
</gene>
<sequence>MPIDTHVEADEAACSETSRRLDAVATAGEQSATQVAAARNASNDCWTGEAGEAFRDRMTALGQGGDTVAEQARAGSRALADFSAAVSAVRATMTQARADAAAAGLPVTGDVIGDPVPAPLGPPVPGREAAQLQAEAAAADQRAAFERAQVTVRDARTRLEEAEDRLDAALIAPTAAVRTFKEVVLVASSVTASLGGLHGAALAWREVAERQARVAATWQTLTLFPDQVPLRTSVGGFLDATRAQQRAAGIAGSNDAWLRGLTGGLSETRPGQAALGGVVRHAADDVGFLSRAQPVLSRVPYLSGAFVGVGIGADVATGRSVESSVAKNVTSFAAGAGTTALVGLAIAGGPATLLAIGAGIAVSYAIGANWDWIEDTAEDAADAVTGS</sequence>
<name>A0ABU8MHC5_9PSEU</name>